<comment type="caution">
    <text evidence="1">The sequence shown here is derived from an EMBL/GenBank/DDBJ whole genome shotgun (WGS) entry which is preliminary data.</text>
</comment>
<sequence length="99" mass="11882">MSAVVEAVGIPWYRKRDYERILSIMIDRAQLPRSYDSWRFRAETLEQRLTASGRHSVRTVIEPKNFARWCTANRLKANAHARLLYIEESLREEPQRHRR</sequence>
<dbReference type="EMBL" id="JAZHOF010000007">
    <property type="protein sequence ID" value="MEJ8573270.1"/>
    <property type="molecule type" value="Genomic_DNA"/>
</dbReference>
<reference evidence="1 2" key="1">
    <citation type="submission" date="2024-02" db="EMBL/GenBank/DDBJ databases">
        <title>Genome analysis and characterization of Microbaculum marinisediminis sp. nov., isolated from marine sediment.</title>
        <authorList>
            <person name="Du Z.-J."/>
            <person name="Ye Y.-Q."/>
            <person name="Zhang Z.-R."/>
            <person name="Yuan S.-M."/>
            <person name="Zhang X.-Y."/>
        </authorList>
    </citation>
    <scope>NUCLEOTIDE SEQUENCE [LARGE SCALE GENOMIC DNA]</scope>
    <source>
        <strain evidence="1 2">SDUM1044001</strain>
    </source>
</reference>
<keyword evidence="2" id="KW-1185">Reference proteome</keyword>
<organism evidence="1 2">
    <name type="scientific">Microbaculum marinum</name>
    <dbReference type="NCBI Taxonomy" id="1764581"/>
    <lineage>
        <taxon>Bacteria</taxon>
        <taxon>Pseudomonadati</taxon>
        <taxon>Pseudomonadota</taxon>
        <taxon>Alphaproteobacteria</taxon>
        <taxon>Hyphomicrobiales</taxon>
        <taxon>Tepidamorphaceae</taxon>
        <taxon>Microbaculum</taxon>
    </lineage>
</organism>
<accession>A0AAW9RWK1</accession>
<gene>
    <name evidence="1" type="ORF">V3328_17390</name>
</gene>
<proteinExistence type="predicted"/>
<dbReference type="Proteomes" id="UP001378188">
    <property type="component" value="Unassembled WGS sequence"/>
</dbReference>
<evidence type="ECO:0000313" key="1">
    <source>
        <dbReference type="EMBL" id="MEJ8573270.1"/>
    </source>
</evidence>
<name>A0AAW9RWK1_9HYPH</name>
<protein>
    <submittedName>
        <fullName evidence="1">Uncharacterized protein</fullName>
    </submittedName>
</protein>
<dbReference type="AlphaFoldDB" id="A0AAW9RWK1"/>
<dbReference type="RefSeq" id="WP_340330968.1">
    <property type="nucleotide sequence ID" value="NZ_JAZHOF010000007.1"/>
</dbReference>
<evidence type="ECO:0000313" key="2">
    <source>
        <dbReference type="Proteomes" id="UP001378188"/>
    </source>
</evidence>